<keyword evidence="5" id="KW-0456">Lyase</keyword>
<dbReference type="EC" id="4.1.2.13" evidence="3"/>
<organism evidence="7 8">
    <name type="scientific">Qipengyuania psychrotolerans</name>
    <dbReference type="NCBI Taxonomy" id="2867238"/>
    <lineage>
        <taxon>Bacteria</taxon>
        <taxon>Pseudomonadati</taxon>
        <taxon>Pseudomonadota</taxon>
        <taxon>Alphaproteobacteria</taxon>
        <taxon>Sphingomonadales</taxon>
        <taxon>Erythrobacteraceae</taxon>
        <taxon>Qipengyuania</taxon>
    </lineage>
</organism>
<dbReference type="InterPro" id="IPR000741">
    <property type="entry name" value="FBA_I"/>
</dbReference>
<evidence type="ECO:0000256" key="2">
    <source>
        <dbReference type="ARBA" id="ARBA00010387"/>
    </source>
</evidence>
<evidence type="ECO:0000313" key="8">
    <source>
        <dbReference type="Proteomes" id="UP000824280"/>
    </source>
</evidence>
<keyword evidence="4" id="KW-0324">Glycolysis</keyword>
<reference evidence="7 8" key="1">
    <citation type="submission" date="2021-08" db="EMBL/GenBank/DDBJ databases">
        <title>Comparative Genomics Analysis of the Genus Qipengyuania Reveals Extensive Genetic Diversity and Metabolic Versatility, Including the Description of Fifteen Novel Species.</title>
        <authorList>
            <person name="Liu Y."/>
        </authorList>
    </citation>
    <scope>NUCLEOTIDE SEQUENCE [LARGE SCALE GENOMIC DNA]</scope>
    <source>
        <strain evidence="7 8">1XM2-8</strain>
    </source>
</reference>
<keyword evidence="8" id="KW-1185">Reference proteome</keyword>
<evidence type="ECO:0000256" key="6">
    <source>
        <dbReference type="ARBA" id="ARBA00029799"/>
    </source>
</evidence>
<evidence type="ECO:0000313" key="7">
    <source>
        <dbReference type="EMBL" id="QZD88571.1"/>
    </source>
</evidence>
<evidence type="ECO:0000256" key="1">
    <source>
        <dbReference type="ARBA" id="ARBA00004714"/>
    </source>
</evidence>
<dbReference type="Proteomes" id="UP000824280">
    <property type="component" value="Chromosome"/>
</dbReference>
<proteinExistence type="inferred from homology"/>
<dbReference type="EMBL" id="CP081297">
    <property type="protein sequence ID" value="QZD88571.1"/>
    <property type="molecule type" value="Genomic_DNA"/>
</dbReference>
<dbReference type="NCBIfam" id="NF003784">
    <property type="entry name" value="PRK05377.1"/>
    <property type="match status" value="1"/>
</dbReference>
<dbReference type="InterPro" id="IPR013785">
    <property type="entry name" value="Aldolase_TIM"/>
</dbReference>
<evidence type="ECO:0000256" key="3">
    <source>
        <dbReference type="ARBA" id="ARBA00013068"/>
    </source>
</evidence>
<comment type="pathway">
    <text evidence="1">Carbohydrate degradation; glycolysis; D-glyceraldehyde 3-phosphate and glycerone phosphate from D-glucose: step 4/4.</text>
</comment>
<name>A0ABX8ZHT1_9SPHN</name>
<dbReference type="Gene3D" id="3.20.20.70">
    <property type="entry name" value="Aldolase class I"/>
    <property type="match status" value="1"/>
</dbReference>
<accession>A0ABX8ZHT1</accession>
<gene>
    <name evidence="7" type="ORF">K3166_11820</name>
</gene>
<comment type="similarity">
    <text evidence="2">Belongs to the class I fructose-bisphosphate aldolase family.</text>
</comment>
<evidence type="ECO:0000256" key="4">
    <source>
        <dbReference type="ARBA" id="ARBA00023152"/>
    </source>
</evidence>
<sequence>MMEKIENAPGFIAALDQSGGSTPRALEVYGIGREAYSDENEMFALIHQMRTRIMMSPSFASGKIIGAILFEKTMTGMAGDKPVPLLLRDLDIAAFLKVDQGLEKRADGVQLMKPVPTLGGLLERASASGMAGTKMRSLIHAASRSGIEAVVRQQFDHARRILDHGLLPIIEPEVHLGSSDRELCDLLLVDELHAQLETIPSGQKVILKLSLPARPNSYAALIDHPRTARVAALSGGYSRDAACAELARNQGMIASFSRALLQDLRCSMSDAEFDSTLARAIDEIYAASTRKPEVV</sequence>
<protein>
    <recommendedName>
        <fullName evidence="3">fructose-bisphosphate aldolase</fullName>
        <ecNumber evidence="3">4.1.2.13</ecNumber>
    </recommendedName>
    <alternativeName>
        <fullName evidence="6">Fructose-bisphosphate aldolase class I</fullName>
    </alternativeName>
</protein>
<dbReference type="SUPFAM" id="SSF51569">
    <property type="entry name" value="Aldolase"/>
    <property type="match status" value="1"/>
</dbReference>
<evidence type="ECO:0000256" key="5">
    <source>
        <dbReference type="ARBA" id="ARBA00023239"/>
    </source>
</evidence>
<dbReference type="PANTHER" id="PTHR11627">
    <property type="entry name" value="FRUCTOSE-BISPHOSPHATE ALDOLASE"/>
    <property type="match status" value="1"/>
</dbReference>